<keyword evidence="5" id="KW-1185">Reference proteome</keyword>
<name>A0A6I4IVM4_9FLAO</name>
<reference evidence="5" key="1">
    <citation type="submission" date="2019-05" db="EMBL/GenBank/DDBJ databases">
        <title>Flavobacterium profundi sp. nov., isolated from a deep-sea seamount.</title>
        <authorList>
            <person name="Zhang D.-C."/>
        </authorList>
    </citation>
    <scope>NUCLEOTIDE SEQUENCE [LARGE SCALE GENOMIC DNA]</scope>
    <source>
        <strain evidence="5">TP390</strain>
    </source>
</reference>
<protein>
    <submittedName>
        <fullName evidence="4">T9SS type A sorting domain-containing protein</fullName>
    </submittedName>
</protein>
<dbReference type="RefSeq" id="WP_140999274.1">
    <property type="nucleotide sequence ID" value="NZ_VDCZ01000016.1"/>
</dbReference>
<gene>
    <name evidence="4" type="ORF">GOQ30_16915</name>
</gene>
<proteinExistence type="predicted"/>
<evidence type="ECO:0000313" key="4">
    <source>
        <dbReference type="EMBL" id="MVO10855.1"/>
    </source>
</evidence>
<comment type="caution">
    <text evidence="4">The sequence shown here is derived from an EMBL/GenBank/DDBJ whole genome shotgun (WGS) entry which is preliminary data.</text>
</comment>
<dbReference type="Pfam" id="PF18962">
    <property type="entry name" value="Por_Secre_tail"/>
    <property type="match status" value="1"/>
</dbReference>
<dbReference type="Gene3D" id="2.60.120.260">
    <property type="entry name" value="Galactose-binding domain-like"/>
    <property type="match status" value="1"/>
</dbReference>
<dbReference type="EMBL" id="WQLW01000016">
    <property type="protein sequence ID" value="MVO10855.1"/>
    <property type="molecule type" value="Genomic_DNA"/>
</dbReference>
<dbReference type="InterPro" id="IPR026444">
    <property type="entry name" value="Secre_tail"/>
</dbReference>
<feature type="chain" id="PRO_5026018498" evidence="2">
    <location>
        <begin position="21"/>
        <end position="301"/>
    </location>
</feature>
<dbReference type="AlphaFoldDB" id="A0A6I4IVM4"/>
<evidence type="ECO:0000256" key="1">
    <source>
        <dbReference type="ARBA" id="ARBA00022729"/>
    </source>
</evidence>
<dbReference type="NCBIfam" id="TIGR04183">
    <property type="entry name" value="Por_Secre_tail"/>
    <property type="match status" value="1"/>
</dbReference>
<feature type="signal peptide" evidence="2">
    <location>
        <begin position="1"/>
        <end position="20"/>
    </location>
</feature>
<evidence type="ECO:0000259" key="3">
    <source>
        <dbReference type="Pfam" id="PF18962"/>
    </source>
</evidence>
<keyword evidence="1 2" id="KW-0732">Signal</keyword>
<sequence length="301" mass="33042">MKKKYFLFFLFTNLFCFSQSYDVIAIQDFETAPSSPTWNFTGPVVYNSGTSSSSAAPANSPIGINNSRAWETTAVSAGLTLEFENITLPSGYDSFLFEFKLAAMNLLGTTGGPDNLDYIQVEYSTDNGQTYIQRLRIRGATNNNSFWEYSATGVGIVDYLPETEAEFYPTDTGLATTEGYSTNGITFPGTISQLKIRITARSSSSSDTWLIDNVTLKGITTLSSNDFETNAKTSRLFPNPTSGILNIDSDSIIEYSVYDILGNTIISGNSNTIDLSDKPKGMYFVTIQSDNSKTTHKIIKQ</sequence>
<dbReference type="Proteomes" id="UP000431264">
    <property type="component" value="Unassembled WGS sequence"/>
</dbReference>
<feature type="domain" description="Secretion system C-terminal sorting" evidence="3">
    <location>
        <begin position="236"/>
        <end position="299"/>
    </location>
</feature>
<dbReference type="OrthoDB" id="5381604at2"/>
<evidence type="ECO:0000256" key="2">
    <source>
        <dbReference type="SAM" id="SignalP"/>
    </source>
</evidence>
<organism evidence="4 5">
    <name type="scientific">Flavobacterium profundi</name>
    <dbReference type="NCBI Taxonomy" id="1774945"/>
    <lineage>
        <taxon>Bacteria</taxon>
        <taxon>Pseudomonadati</taxon>
        <taxon>Bacteroidota</taxon>
        <taxon>Flavobacteriia</taxon>
        <taxon>Flavobacteriales</taxon>
        <taxon>Flavobacteriaceae</taxon>
        <taxon>Flavobacterium</taxon>
    </lineage>
</organism>
<accession>A0A6I4IVM4</accession>
<evidence type="ECO:0000313" key="5">
    <source>
        <dbReference type="Proteomes" id="UP000431264"/>
    </source>
</evidence>